<dbReference type="EMBL" id="CABFUZ020000118">
    <property type="protein sequence ID" value="VVM06526.1"/>
    <property type="molecule type" value="Genomic_DNA"/>
</dbReference>
<protein>
    <submittedName>
        <fullName evidence="2">Uncharacterized protein</fullName>
    </submittedName>
</protein>
<proteinExistence type="predicted"/>
<feature type="compositionally biased region" description="Basic and acidic residues" evidence="1">
    <location>
        <begin position="137"/>
        <end position="153"/>
    </location>
</feature>
<evidence type="ECO:0000313" key="3">
    <source>
        <dbReference type="Proteomes" id="UP000381693"/>
    </source>
</evidence>
<dbReference type="Proteomes" id="UP000381693">
    <property type="component" value="Unassembled WGS sequence"/>
</dbReference>
<comment type="caution">
    <text evidence="2">The sequence shown here is derived from an EMBL/GenBank/DDBJ whole genome shotgun (WGS) entry which is preliminary data.</text>
</comment>
<organism evidence="2 3">
    <name type="scientific">Methylacidimicrobium cyclopophantes</name>
    <dbReference type="NCBI Taxonomy" id="1041766"/>
    <lineage>
        <taxon>Bacteria</taxon>
        <taxon>Pseudomonadati</taxon>
        <taxon>Verrucomicrobiota</taxon>
        <taxon>Methylacidimicrobium</taxon>
    </lineage>
</organism>
<accession>A0A5E6MDV6</accession>
<dbReference type="AlphaFoldDB" id="A0A5E6MDV6"/>
<feature type="region of interest" description="Disordered" evidence="1">
    <location>
        <begin position="131"/>
        <end position="165"/>
    </location>
</feature>
<feature type="region of interest" description="Disordered" evidence="1">
    <location>
        <begin position="41"/>
        <end position="61"/>
    </location>
</feature>
<sequence length="165" mass="17961">MPGKKRLTKIRRVVRCECMNGRTVLGMGVAFFLGMGALRAGEPPAGDNPPTSPSANPPSSWQERLADLLKRDSELNGKIDQLDQAIREKHDELARSLAKELRNERSAFHQDLKQMKEALQAGIRGAAKSLGKGAGQIKEEAAKLQEALDRAAQQKETAPAPAQPE</sequence>
<gene>
    <name evidence="2" type="ORF">MAMC_01123</name>
</gene>
<evidence type="ECO:0000256" key="1">
    <source>
        <dbReference type="SAM" id="MobiDB-lite"/>
    </source>
</evidence>
<feature type="compositionally biased region" description="Pro residues" evidence="1">
    <location>
        <begin position="46"/>
        <end position="56"/>
    </location>
</feature>
<name>A0A5E6MDV6_9BACT</name>
<reference evidence="2" key="1">
    <citation type="submission" date="2019-09" db="EMBL/GenBank/DDBJ databases">
        <authorList>
            <person name="Cremers G."/>
        </authorList>
    </citation>
    <scope>NUCLEOTIDE SEQUENCE [LARGE SCALE GENOMIC DNA]</scope>
    <source>
        <strain evidence="2">3B</strain>
    </source>
</reference>
<keyword evidence="3" id="KW-1185">Reference proteome</keyword>
<evidence type="ECO:0000313" key="2">
    <source>
        <dbReference type="EMBL" id="VVM06526.1"/>
    </source>
</evidence>